<dbReference type="InterPro" id="IPR035965">
    <property type="entry name" value="PAS-like_dom_sf"/>
</dbReference>
<dbReference type="InterPro" id="IPR000014">
    <property type="entry name" value="PAS"/>
</dbReference>
<feature type="transmembrane region" description="Helical" evidence="1">
    <location>
        <begin position="304"/>
        <end position="327"/>
    </location>
</feature>
<dbReference type="SUPFAM" id="SSF55874">
    <property type="entry name" value="ATPase domain of HSP90 chaperone/DNA topoisomerase II/histidine kinase"/>
    <property type="match status" value="1"/>
</dbReference>
<dbReference type="Proteomes" id="UP000297693">
    <property type="component" value="Unassembled WGS sequence"/>
</dbReference>
<dbReference type="InterPro" id="IPR011623">
    <property type="entry name" value="7TMR_DISM_rcpt_extracell_dom1"/>
</dbReference>
<dbReference type="Gene3D" id="3.30.450.20">
    <property type="entry name" value="PAS domain"/>
    <property type="match status" value="1"/>
</dbReference>
<dbReference type="CDD" id="cd00130">
    <property type="entry name" value="PAS"/>
    <property type="match status" value="1"/>
</dbReference>
<evidence type="ECO:0000313" key="3">
    <source>
        <dbReference type="EMBL" id="TGL56690.1"/>
    </source>
</evidence>
<dbReference type="Pfam" id="PF07696">
    <property type="entry name" value="7TMR-DISMED2"/>
    <property type="match status" value="1"/>
</dbReference>
<evidence type="ECO:0000256" key="1">
    <source>
        <dbReference type="SAM" id="Phobius"/>
    </source>
</evidence>
<dbReference type="CDD" id="cd16936">
    <property type="entry name" value="HATPase_RsbW-like"/>
    <property type="match status" value="1"/>
</dbReference>
<keyword evidence="1" id="KW-0472">Membrane</keyword>
<evidence type="ECO:0000313" key="4">
    <source>
        <dbReference type="Proteomes" id="UP000297693"/>
    </source>
</evidence>
<keyword evidence="1" id="KW-1133">Transmembrane helix</keyword>
<dbReference type="GO" id="GO:0006355">
    <property type="term" value="P:regulation of DNA-templated transcription"/>
    <property type="evidence" value="ECO:0007669"/>
    <property type="project" value="InterPro"/>
</dbReference>
<dbReference type="SMART" id="SM00091">
    <property type="entry name" value="PAS"/>
    <property type="match status" value="1"/>
</dbReference>
<feature type="transmembrane region" description="Helical" evidence="1">
    <location>
        <begin position="213"/>
        <end position="238"/>
    </location>
</feature>
<sequence length="703" mass="81123">MKTLLTYLITLFALLYGLPVFAEVAFPIKADTAGKNLLPYLYLLEDKTSSVTAEEILSGSLDSKFKRVLSENLGFSSSQFWVRLPVANKSDNAIHWFLEFNFPLIDEIEIYSSNLSPQLKRLTGDQFPFSERNENYRNVIFPLIESPNSEAVYYLRIKSESTIPLTLEAWSMTEGISKMNKEQIIFGLFYGIMLVMIFYNFSIYVFTRDKSYLLYVLFITSISLFHLANNGIAFQYLWPESVWWANYCLPFFIITSCFSGVFFAIHFLSLQKLSHALAKFMLQWGYILIAVSIITFFFSYRTSILLAIGFALISLIIMVSSGVVAFIRKGRTATFYLIAWTFFLLGVGLYSLKSLGLLPDNQITRWTIQIGTALEVTLLSLGLADRINSLSRSLRENLRELSHVNAKIEDSEKRFREIFQGADEVILLLNEDTEIINANRALAKHLGYRTDDIKGKKLADLLFPMKGKKAGFNLLYLNDKFAELKMIGKVGTFRVEFAQKYVKEPKDMYIKFQFIEFEKNREILATLTPQYDDTLLGFIDSERIEFTINNYLRNAELVSQQVTTHLGKHISPISQTEIRTSLREIIINAIEHGNLNIGFDEKSEALLEGNYLDFIQKRQEDPRYNRKVIKIEYVLNDDYVAYRITDEGNGFDHKKVLERPIEDLNDAHEQHGRGIYLTKSVFDRIEYNEVGNQVRLIKFFKKG</sequence>
<dbReference type="PROSITE" id="PS50112">
    <property type="entry name" value="PAS"/>
    <property type="match status" value="1"/>
</dbReference>
<dbReference type="OrthoDB" id="342319at2"/>
<organism evidence="3 4">
    <name type="scientific">Leptospira ognonensis</name>
    <dbReference type="NCBI Taxonomy" id="2484945"/>
    <lineage>
        <taxon>Bacteria</taxon>
        <taxon>Pseudomonadati</taxon>
        <taxon>Spirochaetota</taxon>
        <taxon>Spirochaetia</taxon>
        <taxon>Leptospirales</taxon>
        <taxon>Leptospiraceae</taxon>
        <taxon>Leptospira</taxon>
    </lineage>
</organism>
<dbReference type="InterPro" id="IPR013767">
    <property type="entry name" value="PAS_fold"/>
</dbReference>
<dbReference type="InterPro" id="IPR011622">
    <property type="entry name" value="7TMR_DISM_rcpt_extracell_dom2"/>
</dbReference>
<dbReference type="RefSeq" id="WP_135624908.1">
    <property type="nucleotide sequence ID" value="NZ_RQGD01000045.1"/>
</dbReference>
<feature type="transmembrane region" description="Helical" evidence="1">
    <location>
        <begin position="244"/>
        <end position="268"/>
    </location>
</feature>
<dbReference type="Pfam" id="PF07695">
    <property type="entry name" value="7TMR-DISM_7TM"/>
    <property type="match status" value="1"/>
</dbReference>
<dbReference type="InterPro" id="IPR003594">
    <property type="entry name" value="HATPase_dom"/>
</dbReference>
<keyword evidence="1" id="KW-0812">Transmembrane</keyword>
<dbReference type="Gene3D" id="2.60.40.2380">
    <property type="match status" value="1"/>
</dbReference>
<dbReference type="InterPro" id="IPR036890">
    <property type="entry name" value="HATPase_C_sf"/>
</dbReference>
<proteinExistence type="predicted"/>
<feature type="transmembrane region" description="Helical" evidence="1">
    <location>
        <begin position="280"/>
        <end position="298"/>
    </location>
</feature>
<feature type="transmembrane region" description="Helical" evidence="1">
    <location>
        <begin position="184"/>
        <end position="206"/>
    </location>
</feature>
<reference evidence="3" key="1">
    <citation type="journal article" date="2019" name="PLoS Negl. Trop. Dis.">
        <title>Revisiting the worldwide diversity of Leptospira species in the environment.</title>
        <authorList>
            <person name="Vincent A.T."/>
            <person name="Schiettekatte O."/>
            <person name="Bourhy P."/>
            <person name="Veyrier F.J."/>
            <person name="Picardeau M."/>
        </authorList>
    </citation>
    <scope>NUCLEOTIDE SEQUENCE [LARGE SCALE GENOMIC DNA]</scope>
    <source>
        <strain evidence="3">201702476</strain>
    </source>
</reference>
<dbReference type="AlphaFoldDB" id="A0A4R9JXD7"/>
<name>A0A4R9JXD7_9LEPT</name>
<dbReference type="NCBIfam" id="TIGR00229">
    <property type="entry name" value="sensory_box"/>
    <property type="match status" value="1"/>
</dbReference>
<protein>
    <submittedName>
        <fullName evidence="3">PAS domain S-box protein</fullName>
    </submittedName>
</protein>
<accession>A0A4R9JXD7</accession>
<comment type="caution">
    <text evidence="3">The sequence shown here is derived from an EMBL/GenBank/DDBJ whole genome shotgun (WGS) entry which is preliminary data.</text>
</comment>
<gene>
    <name evidence="3" type="ORF">EHQ58_15960</name>
</gene>
<dbReference type="Gene3D" id="3.30.565.10">
    <property type="entry name" value="Histidine kinase-like ATPase, C-terminal domain"/>
    <property type="match status" value="1"/>
</dbReference>
<feature type="transmembrane region" description="Helical" evidence="1">
    <location>
        <begin position="334"/>
        <end position="351"/>
    </location>
</feature>
<feature type="domain" description="PAS" evidence="2">
    <location>
        <begin position="411"/>
        <end position="464"/>
    </location>
</feature>
<dbReference type="Pfam" id="PF13581">
    <property type="entry name" value="HATPase_c_2"/>
    <property type="match status" value="1"/>
</dbReference>
<evidence type="ECO:0000259" key="2">
    <source>
        <dbReference type="PROSITE" id="PS50112"/>
    </source>
</evidence>
<keyword evidence="4" id="KW-1185">Reference proteome</keyword>
<dbReference type="Pfam" id="PF00989">
    <property type="entry name" value="PAS"/>
    <property type="match status" value="1"/>
</dbReference>
<dbReference type="SUPFAM" id="SSF55785">
    <property type="entry name" value="PYP-like sensor domain (PAS domain)"/>
    <property type="match status" value="1"/>
</dbReference>
<dbReference type="EMBL" id="RQGD01000045">
    <property type="protein sequence ID" value="TGL56690.1"/>
    <property type="molecule type" value="Genomic_DNA"/>
</dbReference>